<feature type="compositionally biased region" description="Basic and acidic residues" evidence="1">
    <location>
        <begin position="1350"/>
        <end position="1367"/>
    </location>
</feature>
<dbReference type="OrthoDB" id="7700767at2759"/>
<gene>
    <name evidence="2" type="ORF">TBRA_LOCUS10573</name>
</gene>
<dbReference type="Proteomes" id="UP000479190">
    <property type="component" value="Unassembled WGS sequence"/>
</dbReference>
<protein>
    <submittedName>
        <fullName evidence="2">Uncharacterized protein</fullName>
    </submittedName>
</protein>
<feature type="region of interest" description="Disordered" evidence="1">
    <location>
        <begin position="322"/>
        <end position="377"/>
    </location>
</feature>
<feature type="region of interest" description="Disordered" evidence="1">
    <location>
        <begin position="48"/>
        <end position="171"/>
    </location>
</feature>
<name>A0A6H5IMT5_9HYME</name>
<feature type="compositionally biased region" description="Acidic residues" evidence="1">
    <location>
        <begin position="569"/>
        <end position="578"/>
    </location>
</feature>
<feature type="compositionally biased region" description="Basic and acidic residues" evidence="1">
    <location>
        <begin position="588"/>
        <end position="603"/>
    </location>
</feature>
<feature type="compositionally biased region" description="Basic residues" evidence="1">
    <location>
        <begin position="862"/>
        <end position="877"/>
    </location>
</feature>
<feature type="region of interest" description="Disordered" evidence="1">
    <location>
        <begin position="624"/>
        <end position="674"/>
    </location>
</feature>
<feature type="compositionally biased region" description="Basic residues" evidence="1">
    <location>
        <begin position="779"/>
        <end position="798"/>
    </location>
</feature>
<feature type="compositionally biased region" description="Basic and acidic residues" evidence="1">
    <location>
        <begin position="198"/>
        <end position="217"/>
    </location>
</feature>
<evidence type="ECO:0000256" key="1">
    <source>
        <dbReference type="SAM" id="MobiDB-lite"/>
    </source>
</evidence>
<feature type="compositionally biased region" description="Basic and acidic residues" evidence="1">
    <location>
        <begin position="107"/>
        <end position="171"/>
    </location>
</feature>
<feature type="compositionally biased region" description="Low complexity" evidence="1">
    <location>
        <begin position="545"/>
        <end position="560"/>
    </location>
</feature>
<feature type="compositionally biased region" description="Low complexity" evidence="1">
    <location>
        <begin position="758"/>
        <end position="778"/>
    </location>
</feature>
<dbReference type="InterPro" id="IPR031959">
    <property type="entry name" value="DUF4779"/>
</dbReference>
<feature type="compositionally biased region" description="Basic residues" evidence="1">
    <location>
        <begin position="743"/>
        <end position="757"/>
    </location>
</feature>
<feature type="compositionally biased region" description="Basic and acidic residues" evidence="1">
    <location>
        <begin position="639"/>
        <end position="666"/>
    </location>
</feature>
<feature type="compositionally biased region" description="Low complexity" evidence="1">
    <location>
        <begin position="487"/>
        <end position="507"/>
    </location>
</feature>
<accession>A0A6H5IMT5</accession>
<feature type="region of interest" description="Disordered" evidence="1">
    <location>
        <begin position="187"/>
        <end position="225"/>
    </location>
</feature>
<feature type="compositionally biased region" description="Acidic residues" evidence="1">
    <location>
        <begin position="522"/>
        <end position="532"/>
    </location>
</feature>
<feature type="compositionally biased region" description="Basic residues" evidence="1">
    <location>
        <begin position="97"/>
        <end position="106"/>
    </location>
</feature>
<dbReference type="Pfam" id="PF16009">
    <property type="entry name" value="DUF4779"/>
    <property type="match status" value="1"/>
</dbReference>
<feature type="compositionally biased region" description="Low complexity" evidence="1">
    <location>
        <begin position="731"/>
        <end position="742"/>
    </location>
</feature>
<evidence type="ECO:0000313" key="3">
    <source>
        <dbReference type="Proteomes" id="UP000479190"/>
    </source>
</evidence>
<organism evidence="2 3">
    <name type="scientific">Trichogramma brassicae</name>
    <dbReference type="NCBI Taxonomy" id="86971"/>
    <lineage>
        <taxon>Eukaryota</taxon>
        <taxon>Metazoa</taxon>
        <taxon>Ecdysozoa</taxon>
        <taxon>Arthropoda</taxon>
        <taxon>Hexapoda</taxon>
        <taxon>Insecta</taxon>
        <taxon>Pterygota</taxon>
        <taxon>Neoptera</taxon>
        <taxon>Endopterygota</taxon>
        <taxon>Hymenoptera</taxon>
        <taxon>Apocrita</taxon>
        <taxon>Proctotrupomorpha</taxon>
        <taxon>Chalcidoidea</taxon>
        <taxon>Trichogrammatidae</taxon>
        <taxon>Trichogramma</taxon>
    </lineage>
</organism>
<feature type="region of interest" description="Disordered" evidence="1">
    <location>
        <begin position="844"/>
        <end position="908"/>
    </location>
</feature>
<feature type="compositionally biased region" description="Basic and acidic residues" evidence="1">
    <location>
        <begin position="57"/>
        <end position="83"/>
    </location>
</feature>
<feature type="compositionally biased region" description="Basic and acidic residues" evidence="1">
    <location>
        <begin position="331"/>
        <end position="340"/>
    </location>
</feature>
<feature type="region of interest" description="Disordered" evidence="1">
    <location>
        <begin position="393"/>
        <end position="423"/>
    </location>
</feature>
<feature type="region of interest" description="Disordered" evidence="1">
    <location>
        <begin position="697"/>
        <end position="806"/>
    </location>
</feature>
<feature type="compositionally biased region" description="Low complexity" evidence="1">
    <location>
        <begin position="700"/>
        <end position="709"/>
    </location>
</feature>
<feature type="region of interest" description="Disordered" evidence="1">
    <location>
        <begin position="470"/>
        <end position="609"/>
    </location>
</feature>
<dbReference type="EMBL" id="CADCXV010000928">
    <property type="protein sequence ID" value="CAB0038806.1"/>
    <property type="molecule type" value="Genomic_DNA"/>
</dbReference>
<proteinExistence type="predicted"/>
<sequence length="1389" mass="156074">MRLLVSLRDRPRGVLVVVGLLISHLIIVECKGVGKFYSRPMRFRLQWEDQETSATNSEKEEKHPEEDSEQGDGHEHKEKHYHDDSEEDHESYDSHHSHSKGHKGHHDKSDHGHHYKKEDTDGKGEHEAHGYDLKYHQGEKGAKSEDFEEEGHHQKGHNTKGEHNIHKKDEYDKKHDFYDEFFDDGDEEHHHSHHHDHKDHAGAHHENGHDKDTKSECVGKTSSAGSLEIVTSRPYDDSLQDYNSDQNFINMNNPLSMLVYESKKINPKNTRAANVPSNAQITDRIATISPVEVVTPSRSRRGKNFKESKNVQLIFPVTQKTTTTTTTTTQRYEKDQEVTRPSEPLLFGSKGDRSDGKNISETIDSHTGAAKATSTKWSDEKLPSIVQKYDRVPRPFSLPMNSLNDKKQVPKKDLNKQTTTTYSYSSSAPLLVPLKSRNDLENDTGQFKKSQGRRMKQSSSLIAQAINNLDNSQGSYYPGSTREIQKTTTSLPTSTQTAKISSTTITSEKTDDDLVSTTEAILESEEVTESNEEPYSKYDDEEDYNTSNGSSSNESDNNEISSHKKSAEENEDPLDNESTEIIHVTSESIERPENETQKIKTENSTDADYDQLLGQNIQVEKVERPVNGSVKSNDSIAQADHKLEVKDPKESHEDREGAFDEHHDENGVEEDEKSHKVKIKIYKNILNAIIFFGGDESRRTTTSTRGTATPRKDTSTRPATTASTRRRRAAARSTTTRAATRPNARKARRAKRRRASARRASTTRATTPKASTWFTKRTSSTKRRNSSRRRTTTARTTRRAPTTASTVAPKAATLIRVTMPAASTEQDTVKRRIARRVIIARGQRATATTAPSRGIIASTRNTARRRERSRPRNGTLKKRNELWCSRRTRSASAAGPEAGGHKHHREKARISRAAKIERERERKERTRAQIHGRLGGCVSVQDKSCYRVSASGIYTLIIKRSPDHTTTDHAHPVAAAAAAAAEARTNEITEEKQNAWLRDELLRPESDRCLHLRHGRVVLVAVVAVVEWLGRFQFEFARSCWIGGIVVLELGLVALAPSRQRWRSFPADTGQASFHVPHRVQEAAALSVRPRQAISRVRVRTGQARQAVRLRLGQEEQRQRHERVRAAAAAEAATRPDAGGPQLSVVQRGRLRQVGLVARPVGLLAGQALRGCLQFWIGQEKPGKLLRPGGAASAAARQAAEKQQVRVRSGQAPLVRLVLVTTPPNNKSVRVRTRDRVGRIRVPRFRECELNQLQLPFSRIRTMADKETFKTSFDVFNIANNFLEKDEQITRVTVQRIGAGRPFREDPGYVISLRSGKKTPITVRAGSDRITISRSPRRGLTKAMAIDGAQHSHDEVRSENHTHKRAPDAGAKAQQERMMAPEARTTLTR</sequence>
<keyword evidence="3" id="KW-1185">Reference proteome</keyword>
<feature type="compositionally biased region" description="Basic and acidic residues" evidence="1">
    <location>
        <begin position="404"/>
        <end position="415"/>
    </location>
</feature>
<evidence type="ECO:0000313" key="2">
    <source>
        <dbReference type="EMBL" id="CAB0038806.1"/>
    </source>
</evidence>
<reference evidence="2 3" key="1">
    <citation type="submission" date="2020-02" db="EMBL/GenBank/DDBJ databases">
        <authorList>
            <person name="Ferguson B K."/>
        </authorList>
    </citation>
    <scope>NUCLEOTIDE SEQUENCE [LARGE SCALE GENOMIC DNA]</scope>
</reference>
<feature type="region of interest" description="Disordered" evidence="1">
    <location>
        <begin position="1349"/>
        <end position="1389"/>
    </location>
</feature>